<sequence>MQNIIDDIYYIIYNIRDPEIPQTLGQLDVIQKEFINIEGQRITIYWKPTVKHCSFALQIALSIRVKLSQELLNYKSYKIHIIVKDNLHNQKSQIDKQVNDKERYLAAMENEYLMNFINQLIN</sequence>
<keyword evidence="1" id="KW-0159">Chromosome partition</keyword>
<gene>
    <name evidence="2" type="ORF">PPRIM_AZ9-3.1.T0080075</name>
</gene>
<evidence type="ECO:0000313" key="3">
    <source>
        <dbReference type="Proteomes" id="UP000688137"/>
    </source>
</evidence>
<keyword evidence="3" id="KW-1185">Reference proteome</keyword>
<dbReference type="AlphaFoldDB" id="A0A8S1JQR7"/>
<dbReference type="EMBL" id="CAJJDM010000004">
    <property type="protein sequence ID" value="CAD8044511.1"/>
    <property type="molecule type" value="Genomic_DNA"/>
</dbReference>
<dbReference type="GO" id="GO:0051604">
    <property type="term" value="P:protein maturation"/>
    <property type="evidence" value="ECO:0007669"/>
    <property type="project" value="InterPro"/>
</dbReference>
<comment type="caution">
    <text evidence="2">The sequence shown here is derived from an EMBL/GenBank/DDBJ whole genome shotgun (WGS) entry which is preliminary data.</text>
</comment>
<accession>A0A8S1JQR7</accession>
<name>A0A8S1JQR7_PARPR</name>
<dbReference type="Proteomes" id="UP000688137">
    <property type="component" value="Unassembled WGS sequence"/>
</dbReference>
<evidence type="ECO:0008006" key="4">
    <source>
        <dbReference type="Google" id="ProtNLM"/>
    </source>
</evidence>
<evidence type="ECO:0000256" key="1">
    <source>
        <dbReference type="ARBA" id="ARBA00022829"/>
    </source>
</evidence>
<protein>
    <recommendedName>
        <fullName evidence="4">MIP18 family-like domain-containing protein</fullName>
    </recommendedName>
</protein>
<proteinExistence type="predicted"/>
<dbReference type="OMA" id="HELGYRN"/>
<dbReference type="InterPro" id="IPR039796">
    <property type="entry name" value="MIP18"/>
</dbReference>
<dbReference type="PANTHER" id="PTHR12377">
    <property type="entry name" value="CYTOSOLIC IRON-SULFUR ASSEMBLY COMPONENT 2B-RELATED"/>
    <property type="match status" value="1"/>
</dbReference>
<reference evidence="2" key="1">
    <citation type="submission" date="2021-01" db="EMBL/GenBank/DDBJ databases">
        <authorList>
            <consortium name="Genoscope - CEA"/>
            <person name="William W."/>
        </authorList>
    </citation>
    <scope>NUCLEOTIDE SEQUENCE</scope>
</reference>
<evidence type="ECO:0000313" key="2">
    <source>
        <dbReference type="EMBL" id="CAD8044511.1"/>
    </source>
</evidence>
<dbReference type="PANTHER" id="PTHR12377:SF2">
    <property type="entry name" value="CYTOSOLIC IRON-SULFUR ASSEMBLY COMPONENT 2A"/>
    <property type="match status" value="1"/>
</dbReference>
<organism evidence="2 3">
    <name type="scientific">Paramecium primaurelia</name>
    <dbReference type="NCBI Taxonomy" id="5886"/>
    <lineage>
        <taxon>Eukaryota</taxon>
        <taxon>Sar</taxon>
        <taxon>Alveolata</taxon>
        <taxon>Ciliophora</taxon>
        <taxon>Intramacronucleata</taxon>
        <taxon>Oligohymenophorea</taxon>
        <taxon>Peniculida</taxon>
        <taxon>Parameciidae</taxon>
        <taxon>Paramecium</taxon>
    </lineage>
</organism>
<dbReference type="GO" id="GO:0007059">
    <property type="term" value="P:chromosome segregation"/>
    <property type="evidence" value="ECO:0007669"/>
    <property type="project" value="UniProtKB-KW"/>
</dbReference>